<evidence type="ECO:0000313" key="3">
    <source>
        <dbReference type="Proteomes" id="UP001520878"/>
    </source>
</evidence>
<evidence type="ECO:0000313" key="2">
    <source>
        <dbReference type="EMBL" id="MCC2617421.1"/>
    </source>
</evidence>
<sequence length="202" mass="22092">MRKHVGGLLNLLALGLFIPGILLPMFTLSMTLQGQIAGQQLTTPLIDKTLSIITTISELWHDDRRLVASLILAFSVLLPVFKTTLLVLAYVLHHRPVSRSLINTIDAIGKWAMADVFVVAVFLAVLSTDHSGTRNDYTFSVFGFSLDMQISTATVSQVGNGFYFFCAYCLVAMLATALLRSSHNAVSVLQPVGRPDALQRLD</sequence>
<reference evidence="2 3" key="1">
    <citation type="submission" date="2021-10" db="EMBL/GenBank/DDBJ databases">
        <title>Draft genome of Aestuariibacter halophilus JC2043.</title>
        <authorList>
            <person name="Emsley S.A."/>
            <person name="Pfannmuller K.M."/>
            <person name="Ushijima B."/>
            <person name="Saw J.H."/>
            <person name="Videau P."/>
        </authorList>
    </citation>
    <scope>NUCLEOTIDE SEQUENCE [LARGE SCALE GENOMIC DNA]</scope>
    <source>
        <strain evidence="2 3">JC2043</strain>
    </source>
</reference>
<dbReference type="Pfam" id="PF04403">
    <property type="entry name" value="PqiA"/>
    <property type="match status" value="1"/>
</dbReference>
<gene>
    <name evidence="2" type="ORF">LJ739_14305</name>
</gene>
<keyword evidence="1" id="KW-1133">Transmembrane helix</keyword>
<keyword evidence="1" id="KW-0472">Membrane</keyword>
<accession>A0ABS8GBH7</accession>
<feature type="transmembrane region" description="Helical" evidence="1">
    <location>
        <begin position="161"/>
        <end position="179"/>
    </location>
</feature>
<organism evidence="2 3">
    <name type="scientific">Fluctibacter halophilus</name>
    <dbReference type="NCBI Taxonomy" id="226011"/>
    <lineage>
        <taxon>Bacteria</taxon>
        <taxon>Pseudomonadati</taxon>
        <taxon>Pseudomonadota</taxon>
        <taxon>Gammaproteobacteria</taxon>
        <taxon>Alteromonadales</taxon>
        <taxon>Alteromonadaceae</taxon>
        <taxon>Fluctibacter</taxon>
    </lineage>
</organism>
<feature type="transmembrane region" description="Helical" evidence="1">
    <location>
        <begin position="111"/>
        <end position="128"/>
    </location>
</feature>
<keyword evidence="3" id="KW-1185">Reference proteome</keyword>
<feature type="transmembrane region" description="Helical" evidence="1">
    <location>
        <begin position="66"/>
        <end position="91"/>
    </location>
</feature>
<dbReference type="InterPro" id="IPR007498">
    <property type="entry name" value="PqiA-like"/>
</dbReference>
<name>A0ABS8GBH7_9ALTE</name>
<evidence type="ECO:0000256" key="1">
    <source>
        <dbReference type="SAM" id="Phobius"/>
    </source>
</evidence>
<dbReference type="RefSeq" id="WP_229161552.1">
    <property type="nucleotide sequence ID" value="NZ_JAJEWP010000004.1"/>
</dbReference>
<dbReference type="EMBL" id="JAJEWP010000004">
    <property type="protein sequence ID" value="MCC2617421.1"/>
    <property type="molecule type" value="Genomic_DNA"/>
</dbReference>
<proteinExistence type="predicted"/>
<dbReference type="Proteomes" id="UP001520878">
    <property type="component" value="Unassembled WGS sequence"/>
</dbReference>
<protein>
    <submittedName>
        <fullName evidence="2">Paraquat-inducible protein A</fullName>
    </submittedName>
</protein>
<comment type="caution">
    <text evidence="2">The sequence shown here is derived from an EMBL/GenBank/DDBJ whole genome shotgun (WGS) entry which is preliminary data.</text>
</comment>
<feature type="transmembrane region" description="Helical" evidence="1">
    <location>
        <begin position="7"/>
        <end position="26"/>
    </location>
</feature>
<keyword evidence="1" id="KW-0812">Transmembrane</keyword>